<dbReference type="EMBL" id="DXBO01000144">
    <property type="protein sequence ID" value="HIZ49078.1"/>
    <property type="molecule type" value="Genomic_DNA"/>
</dbReference>
<dbReference type="Gene3D" id="3.40.50.360">
    <property type="match status" value="1"/>
</dbReference>
<dbReference type="GO" id="GO:0016651">
    <property type="term" value="F:oxidoreductase activity, acting on NAD(P)H"/>
    <property type="evidence" value="ECO:0007669"/>
    <property type="project" value="UniProtKB-ARBA"/>
</dbReference>
<dbReference type="InterPro" id="IPR008254">
    <property type="entry name" value="Flavodoxin/NO_synth"/>
</dbReference>
<comment type="caution">
    <text evidence="2">The sequence shown here is derived from an EMBL/GenBank/DDBJ whole genome shotgun (WGS) entry which is preliminary data.</text>
</comment>
<name>A0A9D2F3Q1_9FIRM</name>
<feature type="domain" description="Flavodoxin-like" evidence="1">
    <location>
        <begin position="14"/>
        <end position="143"/>
    </location>
</feature>
<dbReference type="PANTHER" id="PTHR39201:SF1">
    <property type="entry name" value="FLAVODOXIN-LIKE DOMAIN-CONTAINING PROTEIN"/>
    <property type="match status" value="1"/>
</dbReference>
<accession>A0A9D2F3Q1</accession>
<dbReference type="InterPro" id="IPR029039">
    <property type="entry name" value="Flavoprotein-like_sf"/>
</dbReference>
<dbReference type="Pfam" id="PF12682">
    <property type="entry name" value="Flavodoxin_4"/>
    <property type="match status" value="1"/>
</dbReference>
<dbReference type="PANTHER" id="PTHR39201">
    <property type="entry name" value="EXPORTED PROTEIN-RELATED"/>
    <property type="match status" value="1"/>
</dbReference>
<evidence type="ECO:0000259" key="1">
    <source>
        <dbReference type="Pfam" id="PF12682"/>
    </source>
</evidence>
<organism evidence="2 3">
    <name type="scientific">Candidatus Gemmiger excrementavium</name>
    <dbReference type="NCBI Taxonomy" id="2838608"/>
    <lineage>
        <taxon>Bacteria</taxon>
        <taxon>Bacillati</taxon>
        <taxon>Bacillota</taxon>
        <taxon>Clostridia</taxon>
        <taxon>Eubacteriales</taxon>
        <taxon>Gemmiger</taxon>
    </lineage>
</organism>
<evidence type="ECO:0000313" key="3">
    <source>
        <dbReference type="Proteomes" id="UP000824031"/>
    </source>
</evidence>
<proteinExistence type="predicted"/>
<evidence type="ECO:0000313" key="2">
    <source>
        <dbReference type="EMBL" id="HIZ49078.1"/>
    </source>
</evidence>
<dbReference type="SUPFAM" id="SSF52218">
    <property type="entry name" value="Flavoproteins"/>
    <property type="match status" value="1"/>
</dbReference>
<dbReference type="GO" id="GO:0010181">
    <property type="term" value="F:FMN binding"/>
    <property type="evidence" value="ECO:0007669"/>
    <property type="project" value="InterPro"/>
</dbReference>
<reference evidence="2" key="1">
    <citation type="journal article" date="2021" name="PeerJ">
        <title>Extensive microbial diversity within the chicken gut microbiome revealed by metagenomics and culture.</title>
        <authorList>
            <person name="Gilroy R."/>
            <person name="Ravi A."/>
            <person name="Getino M."/>
            <person name="Pursley I."/>
            <person name="Horton D.L."/>
            <person name="Alikhan N.F."/>
            <person name="Baker D."/>
            <person name="Gharbi K."/>
            <person name="Hall N."/>
            <person name="Watson M."/>
            <person name="Adriaenssens E.M."/>
            <person name="Foster-Nyarko E."/>
            <person name="Jarju S."/>
            <person name="Secka A."/>
            <person name="Antonio M."/>
            <person name="Oren A."/>
            <person name="Chaudhuri R.R."/>
            <person name="La Ragione R."/>
            <person name="Hildebrand F."/>
            <person name="Pallen M.J."/>
        </authorList>
    </citation>
    <scope>NUCLEOTIDE SEQUENCE</scope>
    <source>
        <strain evidence="2">3436</strain>
    </source>
</reference>
<protein>
    <recommendedName>
        <fullName evidence="1">Flavodoxin-like domain-containing protein</fullName>
    </recommendedName>
</protein>
<gene>
    <name evidence="2" type="ORF">H9810_10185</name>
</gene>
<dbReference type="AlphaFoldDB" id="A0A9D2F3Q1"/>
<dbReference type="Proteomes" id="UP000824031">
    <property type="component" value="Unassembled WGS sequence"/>
</dbReference>
<reference evidence="2" key="2">
    <citation type="submission" date="2021-04" db="EMBL/GenBank/DDBJ databases">
        <authorList>
            <person name="Gilroy R."/>
        </authorList>
    </citation>
    <scope>NUCLEOTIDE SEQUENCE</scope>
    <source>
        <strain evidence="2">3436</strain>
    </source>
</reference>
<sequence length="176" mass="19078">MYETPRPENCAPPRILIAFYTYSGSTGKLAEVLQRLTGGTLTRLYPSQPYPSRFPELLEQVRREIHSHHYPRLLPVSESPAGYDIIFVGTPNWCGTVAPPLAAWLRRNRTALTGKVLLPFYSHCGGEPGDIAGAVRSLCPQAQVGPAFAACPDEGDLAAKLGVWLTGCGVLPTFAV</sequence>